<keyword evidence="3" id="KW-1185">Reference proteome</keyword>
<feature type="compositionally biased region" description="Basic and acidic residues" evidence="1">
    <location>
        <begin position="40"/>
        <end position="52"/>
    </location>
</feature>
<protein>
    <submittedName>
        <fullName evidence="2">Putative katanin p80 WD40 repeat-containing subunit B1-like</fullName>
    </submittedName>
</protein>
<dbReference type="AlphaFoldDB" id="A0A2G8K267"/>
<evidence type="ECO:0000313" key="2">
    <source>
        <dbReference type="EMBL" id="PIK42084.1"/>
    </source>
</evidence>
<organism evidence="2 3">
    <name type="scientific">Stichopus japonicus</name>
    <name type="common">Sea cucumber</name>
    <dbReference type="NCBI Taxonomy" id="307972"/>
    <lineage>
        <taxon>Eukaryota</taxon>
        <taxon>Metazoa</taxon>
        <taxon>Echinodermata</taxon>
        <taxon>Eleutherozoa</taxon>
        <taxon>Echinozoa</taxon>
        <taxon>Holothuroidea</taxon>
        <taxon>Aspidochirotacea</taxon>
        <taxon>Aspidochirotida</taxon>
        <taxon>Stichopodidae</taxon>
        <taxon>Apostichopus</taxon>
    </lineage>
</organism>
<evidence type="ECO:0000256" key="1">
    <source>
        <dbReference type="SAM" id="MobiDB-lite"/>
    </source>
</evidence>
<proteinExistence type="predicted"/>
<dbReference type="EMBL" id="MRZV01000964">
    <property type="protein sequence ID" value="PIK42084.1"/>
    <property type="molecule type" value="Genomic_DNA"/>
</dbReference>
<gene>
    <name evidence="2" type="ORF">BSL78_21080</name>
</gene>
<feature type="compositionally biased region" description="Polar residues" evidence="1">
    <location>
        <begin position="93"/>
        <end position="110"/>
    </location>
</feature>
<sequence length="110" mass="12121">MFLRGICTINIGLLPEVKSEPQRQSPTEDDEREDLNSSAEIRDPVKYEEIFQPKHKLGQPPEKPSTPFPAPLEDKVAGPKEAPCLRKNPHPSGISTSETTPTRSCPATST</sequence>
<dbReference type="OrthoDB" id="10251605at2759"/>
<feature type="compositionally biased region" description="Pro residues" evidence="1">
    <location>
        <begin position="61"/>
        <end position="70"/>
    </location>
</feature>
<feature type="region of interest" description="Disordered" evidence="1">
    <location>
        <begin position="15"/>
        <end position="110"/>
    </location>
</feature>
<name>A0A2G8K267_STIJA</name>
<comment type="caution">
    <text evidence="2">The sequence shown here is derived from an EMBL/GenBank/DDBJ whole genome shotgun (WGS) entry which is preliminary data.</text>
</comment>
<accession>A0A2G8K267</accession>
<dbReference type="STRING" id="307972.A0A2G8K267"/>
<reference evidence="2 3" key="1">
    <citation type="journal article" date="2017" name="PLoS Biol.">
        <title>The sea cucumber genome provides insights into morphological evolution and visceral regeneration.</title>
        <authorList>
            <person name="Zhang X."/>
            <person name="Sun L."/>
            <person name="Yuan J."/>
            <person name="Sun Y."/>
            <person name="Gao Y."/>
            <person name="Zhang L."/>
            <person name="Li S."/>
            <person name="Dai H."/>
            <person name="Hamel J.F."/>
            <person name="Liu C."/>
            <person name="Yu Y."/>
            <person name="Liu S."/>
            <person name="Lin W."/>
            <person name="Guo K."/>
            <person name="Jin S."/>
            <person name="Xu P."/>
            <person name="Storey K.B."/>
            <person name="Huan P."/>
            <person name="Zhang T."/>
            <person name="Zhou Y."/>
            <person name="Zhang J."/>
            <person name="Lin C."/>
            <person name="Li X."/>
            <person name="Xing L."/>
            <person name="Huo D."/>
            <person name="Sun M."/>
            <person name="Wang L."/>
            <person name="Mercier A."/>
            <person name="Li F."/>
            <person name="Yang H."/>
            <person name="Xiang J."/>
        </authorList>
    </citation>
    <scope>NUCLEOTIDE SEQUENCE [LARGE SCALE GENOMIC DNA]</scope>
    <source>
        <strain evidence="2">Shaxun</strain>
        <tissue evidence="2">Muscle</tissue>
    </source>
</reference>
<dbReference type="Proteomes" id="UP000230750">
    <property type="component" value="Unassembled WGS sequence"/>
</dbReference>
<evidence type="ECO:0000313" key="3">
    <source>
        <dbReference type="Proteomes" id="UP000230750"/>
    </source>
</evidence>